<feature type="region of interest" description="Disordered" evidence="1">
    <location>
        <begin position="76"/>
        <end position="103"/>
    </location>
</feature>
<protein>
    <submittedName>
        <fullName evidence="2">Uncharacterized protein</fullName>
    </submittedName>
</protein>
<dbReference type="AlphaFoldDB" id="A0A699R6Y2"/>
<name>A0A699R6Y2_TANCI</name>
<comment type="caution">
    <text evidence="2">The sequence shown here is derived from an EMBL/GenBank/DDBJ whole genome shotgun (WGS) entry which is preliminary data.</text>
</comment>
<sequence length="103" mass="11517">ATPSIDVSKSVSKELKERWKSNNPSFFNQGGSSGNVVSKPMIKFVKESGCPNGTKVNNTENAKKPTVKYAEMYKNTSQSLRVRGNQRNQNNQKSQQLGKDFMM</sequence>
<gene>
    <name evidence="2" type="ORF">Tci_854010</name>
</gene>
<feature type="non-terminal residue" evidence="2">
    <location>
        <position position="1"/>
    </location>
</feature>
<reference evidence="2" key="1">
    <citation type="journal article" date="2019" name="Sci. Rep.">
        <title>Draft genome of Tanacetum cinerariifolium, the natural source of mosquito coil.</title>
        <authorList>
            <person name="Yamashiro T."/>
            <person name="Shiraishi A."/>
            <person name="Satake H."/>
            <person name="Nakayama K."/>
        </authorList>
    </citation>
    <scope>NUCLEOTIDE SEQUENCE</scope>
</reference>
<feature type="compositionally biased region" description="Low complexity" evidence="1">
    <location>
        <begin position="85"/>
        <end position="96"/>
    </location>
</feature>
<proteinExistence type="predicted"/>
<organism evidence="2">
    <name type="scientific">Tanacetum cinerariifolium</name>
    <name type="common">Dalmatian daisy</name>
    <name type="synonym">Chrysanthemum cinerariifolium</name>
    <dbReference type="NCBI Taxonomy" id="118510"/>
    <lineage>
        <taxon>Eukaryota</taxon>
        <taxon>Viridiplantae</taxon>
        <taxon>Streptophyta</taxon>
        <taxon>Embryophyta</taxon>
        <taxon>Tracheophyta</taxon>
        <taxon>Spermatophyta</taxon>
        <taxon>Magnoliopsida</taxon>
        <taxon>eudicotyledons</taxon>
        <taxon>Gunneridae</taxon>
        <taxon>Pentapetalae</taxon>
        <taxon>asterids</taxon>
        <taxon>campanulids</taxon>
        <taxon>Asterales</taxon>
        <taxon>Asteraceae</taxon>
        <taxon>Asteroideae</taxon>
        <taxon>Anthemideae</taxon>
        <taxon>Anthemidinae</taxon>
        <taxon>Tanacetum</taxon>
    </lineage>
</organism>
<evidence type="ECO:0000313" key="2">
    <source>
        <dbReference type="EMBL" id="GFC82040.1"/>
    </source>
</evidence>
<accession>A0A699R6Y2</accession>
<evidence type="ECO:0000256" key="1">
    <source>
        <dbReference type="SAM" id="MobiDB-lite"/>
    </source>
</evidence>
<dbReference type="EMBL" id="BKCJ011082453">
    <property type="protein sequence ID" value="GFC82040.1"/>
    <property type="molecule type" value="Genomic_DNA"/>
</dbReference>